<gene>
    <name evidence="1" type="ORF">VPK24_16200</name>
</gene>
<reference evidence="2" key="1">
    <citation type="journal article" date="2024" name="Algal Res.">
        <title>Biochemical, toxicological and genomic investigation of a high-biomass producing Limnothrix strain isolated from Italian shallow drinking water reservoir.</title>
        <authorList>
            <person name="Simonazzi M."/>
            <person name="Shishido T.K."/>
            <person name="Delbaje E."/>
            <person name="Wahlsten M."/>
            <person name="Fewer D.P."/>
            <person name="Sivonen K."/>
            <person name="Pezzolesi L."/>
            <person name="Pistocchi R."/>
        </authorList>
    </citation>
    <scope>NUCLEOTIDE SEQUENCE [LARGE SCALE GENOMIC DNA]</scope>
    <source>
        <strain evidence="2">LRLZ20PSL1</strain>
    </source>
</reference>
<proteinExistence type="predicted"/>
<keyword evidence="2" id="KW-1185">Reference proteome</keyword>
<name>A0ABW7CDG3_9CYAN</name>
<evidence type="ECO:0000313" key="1">
    <source>
        <dbReference type="EMBL" id="MFG3819187.1"/>
    </source>
</evidence>
<dbReference type="EMBL" id="JAZAQF010000086">
    <property type="protein sequence ID" value="MFG3819187.1"/>
    <property type="molecule type" value="Genomic_DNA"/>
</dbReference>
<organism evidence="1 2">
    <name type="scientific">Limnothrix redekei LRLZ20PSL1</name>
    <dbReference type="NCBI Taxonomy" id="3112953"/>
    <lineage>
        <taxon>Bacteria</taxon>
        <taxon>Bacillati</taxon>
        <taxon>Cyanobacteriota</taxon>
        <taxon>Cyanophyceae</taxon>
        <taxon>Pseudanabaenales</taxon>
        <taxon>Pseudanabaenaceae</taxon>
        <taxon>Limnothrix</taxon>
    </lineage>
</organism>
<dbReference type="NCBIfam" id="TIGR02664">
    <property type="entry name" value="nitr_red_assoc"/>
    <property type="match status" value="1"/>
</dbReference>
<dbReference type="Pfam" id="PF09655">
    <property type="entry name" value="Nitr_red_assoc"/>
    <property type="match status" value="1"/>
</dbReference>
<protein>
    <submittedName>
        <fullName evidence="1">Nitrate reductase associated protein</fullName>
    </submittedName>
</protein>
<comment type="caution">
    <text evidence="1">The sequence shown here is derived from an EMBL/GenBank/DDBJ whole genome shotgun (WGS) entry which is preliminary data.</text>
</comment>
<sequence length="161" mass="18574">MDDRPISTSEASPFFQFEQDFITGLRCIPMVVRYRLDRVGIKLKLHHWNQLSEADRLRLVVAPCDTLPEQETYRQELRELVAARSGEIPKDLPLENLFPWLSADLPDSVATQAERVGVTLNHQQWRSLSELQRFALIKLSQPGHENRNFLPAVQEFGLLNP</sequence>
<accession>A0ABW7CDG3</accession>
<dbReference type="RefSeq" id="WP_393014929.1">
    <property type="nucleotide sequence ID" value="NZ_JAZAQF010000086.1"/>
</dbReference>
<dbReference type="InterPro" id="IPR013481">
    <property type="entry name" value="NarM"/>
</dbReference>
<evidence type="ECO:0000313" key="2">
    <source>
        <dbReference type="Proteomes" id="UP001604335"/>
    </source>
</evidence>
<dbReference type="Proteomes" id="UP001604335">
    <property type="component" value="Unassembled WGS sequence"/>
</dbReference>